<name>A0ABT0Y2B9_9ACTN</name>
<gene>
    <name evidence="1" type="ORF">LXN57_18925</name>
</gene>
<accession>A0ABT0Y2B9</accession>
<organism evidence="1 2">
    <name type="scientific">Paractinoplanes hotanensis</name>
    <dbReference type="NCBI Taxonomy" id="2906497"/>
    <lineage>
        <taxon>Bacteria</taxon>
        <taxon>Bacillati</taxon>
        <taxon>Actinomycetota</taxon>
        <taxon>Actinomycetes</taxon>
        <taxon>Micromonosporales</taxon>
        <taxon>Micromonosporaceae</taxon>
        <taxon>Paractinoplanes</taxon>
    </lineage>
</organism>
<reference evidence="1 2" key="1">
    <citation type="submission" date="2022-06" db="EMBL/GenBank/DDBJ databases">
        <title>Actinoplanes abujensis sp. nov., isolated from Nigerian arid soil.</title>
        <authorList>
            <person name="Ding P."/>
        </authorList>
    </citation>
    <scope>NUCLEOTIDE SEQUENCE [LARGE SCALE GENOMIC DNA]</scope>
    <source>
        <strain evidence="2">TRM88002</strain>
    </source>
</reference>
<evidence type="ECO:0000313" key="1">
    <source>
        <dbReference type="EMBL" id="MCM4079653.1"/>
    </source>
</evidence>
<evidence type="ECO:0000313" key="2">
    <source>
        <dbReference type="Proteomes" id="UP001523216"/>
    </source>
</evidence>
<protein>
    <submittedName>
        <fullName evidence="1">Uncharacterized protein</fullName>
    </submittedName>
</protein>
<sequence>MLVSLNSNTGHRDFTATATDLPINPAGLPAAVAGPLPVVAYLGHPGRVAGLPQHLPPGWSLRRAAGLDDIGADEIVLIAAGQVHDVEAARRVLPRRSMIVALVDEEAPAEMVAGVLTAGADACVRGGQPAILAGHLVACRRRDRAGRWSRLDEQSRRY</sequence>
<proteinExistence type="predicted"/>
<dbReference type="EMBL" id="JAMQOL010000023">
    <property type="protein sequence ID" value="MCM4079653.1"/>
    <property type="molecule type" value="Genomic_DNA"/>
</dbReference>
<keyword evidence="2" id="KW-1185">Reference proteome</keyword>
<comment type="caution">
    <text evidence="1">The sequence shown here is derived from an EMBL/GenBank/DDBJ whole genome shotgun (WGS) entry which is preliminary data.</text>
</comment>
<dbReference type="RefSeq" id="WP_251799500.1">
    <property type="nucleotide sequence ID" value="NZ_JAMQOL010000023.1"/>
</dbReference>
<dbReference type="Proteomes" id="UP001523216">
    <property type="component" value="Unassembled WGS sequence"/>
</dbReference>